<sequence>MGVPSFYKWLVGKYPNIVVPAKDDDGGGGTSAASPAGEEAGGPNGVYHNLYLDMNGIIHPCFHPEDQVYPPTTFDEVFEAMFEHMDRLFRIVRPTKLLYLAVDGVAPRAKMNQQRSRRFKAAKDAKDAEMEENLLRERFRAEGKEMQPRETHELSDPNAITPGTEFMEKLSKALEYYIRARLNNDPGWKGIKVILSDSNVPGEGEHKIMSFIRAQRSRENYDPNTRHCLYGLDADLIMLALASHELHFFYFAVLCQNQPENCVPLAKELFKTEETRKCRGWFPRAAEMTPRGRSLKKPYQFLNIWVLREYLELDLKIPNPVVKTDIERLLDDFIFICFLTGNDFIPHVPSVGIHECAVDLLMEVYKQTFNKMGGYIVNTERLKDKHAAYLKVSRLEKFFHELSFCEEKIFLKRYELQERLQRNILRRAAENEWNERNFDNMEGNCDGTDLTVKSFSTRCSISTCSADKSNITANTLELRQNIKDTLRNKQDLIKSGASKPYSIRLGVAGWKSRFYREKFDVERYNEVGNLKNGMIQKYLEGLCWVLQYYFADVPSWSWYYPFYYAPFASDFKGLSQFKISYTMAVLPQESSCALPKCYRKLMENEDTPIQKFYPSRMAVLPQESSCALPKCYRKLMENEDTPIQKFYPSQLKIDTHGKRFLWQGIAKLPFIDEKLLISATKTVENELAVHEMRRNTVQQDKIFMRNSNTLASNASLLQISDCSSKKLPIDPFTSELGGWLSSVDEDGIRCGFFRSPIKDREDIMNDQTVSFIFCNPEPVKIIPRLLEHVEKPEKTLTEDDISRKPLWHTYQGSRPPVTITATAEVQPMTSNFGRGRGNAIAAKTLQWCGNYGGGSHGADMAQCQGSTHDSGGANTFWTGGRACAGRGQYVGTFQRQQAAWRPIGSWARGGGSENRGGHGGSGQPRGW</sequence>
<evidence type="ECO:0000313" key="10">
    <source>
        <dbReference type="EMBL" id="CAL4995427.1"/>
    </source>
</evidence>
<proteinExistence type="inferred from homology"/>
<dbReference type="GO" id="GO:0004534">
    <property type="term" value="F:5'-3' RNA exonuclease activity"/>
    <property type="evidence" value="ECO:0007669"/>
    <property type="project" value="UniProtKB-UniRule"/>
</dbReference>
<evidence type="ECO:0000256" key="5">
    <source>
        <dbReference type="ARBA" id="ARBA00022839"/>
    </source>
</evidence>
<dbReference type="Pfam" id="PF03159">
    <property type="entry name" value="XRN_N"/>
    <property type="match status" value="1"/>
</dbReference>
<evidence type="ECO:0000256" key="1">
    <source>
        <dbReference type="ARBA" id="ARBA00006994"/>
    </source>
</evidence>
<dbReference type="InterPro" id="IPR041412">
    <property type="entry name" value="Xrn1_helical"/>
</dbReference>
<gene>
    <name evidence="10" type="ORF">URODEC1_LOCUS62343</name>
</gene>
<evidence type="ECO:0000256" key="4">
    <source>
        <dbReference type="ARBA" id="ARBA00022801"/>
    </source>
</evidence>
<dbReference type="InterPro" id="IPR027073">
    <property type="entry name" value="5_3_exoribonuclease"/>
</dbReference>
<organism evidence="10 11">
    <name type="scientific">Urochloa decumbens</name>
    <dbReference type="NCBI Taxonomy" id="240449"/>
    <lineage>
        <taxon>Eukaryota</taxon>
        <taxon>Viridiplantae</taxon>
        <taxon>Streptophyta</taxon>
        <taxon>Embryophyta</taxon>
        <taxon>Tracheophyta</taxon>
        <taxon>Spermatophyta</taxon>
        <taxon>Magnoliopsida</taxon>
        <taxon>Liliopsida</taxon>
        <taxon>Poales</taxon>
        <taxon>Poaceae</taxon>
        <taxon>PACMAD clade</taxon>
        <taxon>Panicoideae</taxon>
        <taxon>Panicodae</taxon>
        <taxon>Paniceae</taxon>
        <taxon>Melinidinae</taxon>
        <taxon>Urochloa</taxon>
    </lineage>
</organism>
<feature type="domain" description="Xrn1 helical" evidence="9">
    <location>
        <begin position="324"/>
        <end position="615"/>
    </location>
</feature>
<dbReference type="CDD" id="cd18673">
    <property type="entry name" value="PIN_XRN1-2-like"/>
    <property type="match status" value="1"/>
</dbReference>
<keyword evidence="5 6" id="KW-0269">Exonuclease</keyword>
<dbReference type="PIRSF" id="PIRSF037239">
    <property type="entry name" value="Exonuclease_Xrn2"/>
    <property type="match status" value="1"/>
</dbReference>
<evidence type="ECO:0000259" key="9">
    <source>
        <dbReference type="Pfam" id="PF17846"/>
    </source>
</evidence>
<evidence type="ECO:0000259" key="8">
    <source>
        <dbReference type="Pfam" id="PF03159"/>
    </source>
</evidence>
<keyword evidence="11" id="KW-1185">Reference proteome</keyword>
<dbReference type="Pfam" id="PF17846">
    <property type="entry name" value="XRN_M"/>
    <property type="match status" value="2"/>
</dbReference>
<evidence type="ECO:0000256" key="2">
    <source>
        <dbReference type="ARBA" id="ARBA00022664"/>
    </source>
</evidence>
<dbReference type="EC" id="3.1.13.-" evidence="6"/>
<dbReference type="GO" id="GO:0006397">
    <property type="term" value="P:mRNA processing"/>
    <property type="evidence" value="ECO:0007669"/>
    <property type="project" value="UniProtKB-UniRule"/>
</dbReference>
<feature type="domain" description="Xrn1 N-terminal" evidence="8">
    <location>
        <begin position="1"/>
        <end position="248"/>
    </location>
</feature>
<comment type="similarity">
    <text evidence="1 6">Belongs to the 5'-3' exonuclease family. XRN2/RAT1 subfamily.</text>
</comment>
<evidence type="ECO:0000256" key="7">
    <source>
        <dbReference type="SAM" id="MobiDB-lite"/>
    </source>
</evidence>
<comment type="function">
    <text evidence="6">Possesses 5'-&gt;3' exoribonuclease activity. Acts as an endogenous post-transcriptional gene silencing (PTGS) suppressor.</text>
</comment>
<keyword evidence="3 6" id="KW-0540">Nuclease</keyword>
<keyword evidence="2 6" id="KW-0507">mRNA processing</keyword>
<feature type="region of interest" description="Disordered" evidence="7">
    <location>
        <begin position="904"/>
        <end position="927"/>
    </location>
</feature>
<dbReference type="Gene3D" id="1.25.40.1050">
    <property type="match status" value="2"/>
</dbReference>
<keyword evidence="4 6" id="KW-0378">Hydrolase</keyword>
<dbReference type="AlphaFoldDB" id="A0ABC9BAI7"/>
<dbReference type="PANTHER" id="PTHR12341:SF62">
    <property type="entry name" value="5'-3' EXORIBONUCLEASE 3-LIKE"/>
    <property type="match status" value="1"/>
</dbReference>
<dbReference type="Gene3D" id="3.40.50.12390">
    <property type="match status" value="2"/>
</dbReference>
<feature type="domain" description="Xrn1 helical" evidence="9">
    <location>
        <begin position="617"/>
        <end position="801"/>
    </location>
</feature>
<name>A0ABC9BAI7_9POAL</name>
<evidence type="ECO:0000256" key="3">
    <source>
        <dbReference type="ARBA" id="ARBA00022722"/>
    </source>
</evidence>
<evidence type="ECO:0000256" key="6">
    <source>
        <dbReference type="PIRNR" id="PIRNR037239"/>
    </source>
</evidence>
<dbReference type="EMBL" id="OZ075134">
    <property type="protein sequence ID" value="CAL4995427.1"/>
    <property type="molecule type" value="Genomic_DNA"/>
</dbReference>
<reference evidence="10" key="1">
    <citation type="submission" date="2024-10" db="EMBL/GenBank/DDBJ databases">
        <authorList>
            <person name="Ryan C."/>
        </authorList>
    </citation>
    <scope>NUCLEOTIDE SEQUENCE [LARGE SCALE GENOMIC DNA]</scope>
</reference>
<dbReference type="InterPro" id="IPR017151">
    <property type="entry name" value="Xrn2/3/4"/>
</dbReference>
<protein>
    <recommendedName>
        <fullName evidence="6">5'-3' exoribonuclease</fullName>
        <ecNumber evidence="6">3.1.13.-</ecNumber>
    </recommendedName>
</protein>
<feature type="compositionally biased region" description="Gly residues" evidence="7">
    <location>
        <begin position="907"/>
        <end position="927"/>
    </location>
</feature>
<accession>A0ABC9BAI7</accession>
<dbReference type="InterPro" id="IPR004859">
    <property type="entry name" value="Xrn1_N"/>
</dbReference>
<evidence type="ECO:0000313" key="11">
    <source>
        <dbReference type="Proteomes" id="UP001497457"/>
    </source>
</evidence>
<dbReference type="PANTHER" id="PTHR12341">
    <property type="entry name" value="5'-&gt;3' EXORIBONUCLEASE"/>
    <property type="match status" value="1"/>
</dbReference>
<dbReference type="Proteomes" id="UP001497457">
    <property type="component" value="Chromosome 24b"/>
</dbReference>